<dbReference type="InterPro" id="IPR050213">
    <property type="entry name" value="GST_superfamily"/>
</dbReference>
<sequence length="250" mass="28941">MIRRVSRCMITANSSLRSLRNSHESMCTTFVHSRALKMSSTKAAATAESNWKLYYFNVTGVAEPLRYLLHYCKLPYQDVRFEYEDWINVYKKVMPMEQVPVLEINGVKFHQHLSICRYLAKKYNLYGDDDLEAMRIDAALDDINDIRTEIGKYYNEVDDNVKPVLKDRVLAKIPFYVDKFENQVARNGGHFVNGKLTLVDIYYAGIVEIMSNIVGENINEGKPCLTKLISKIRAFEDIKVYLETRPTTVL</sequence>
<feature type="domain" description="GST N-terminal" evidence="6">
    <location>
        <begin position="49"/>
        <end position="127"/>
    </location>
</feature>
<dbReference type="Pfam" id="PF14497">
    <property type="entry name" value="GST_C_3"/>
    <property type="match status" value="1"/>
</dbReference>
<comment type="similarity">
    <text evidence="4">Belongs to the GST superfamily. Sigma family.</text>
</comment>
<proteinExistence type="inferred from homology"/>
<dbReference type="PROSITE" id="PS50405">
    <property type="entry name" value="GST_CTER"/>
    <property type="match status" value="1"/>
</dbReference>
<dbReference type="Pfam" id="PF02798">
    <property type="entry name" value="GST_N"/>
    <property type="match status" value="1"/>
</dbReference>
<organism evidence="8 9">
    <name type="scientific">Trichogramma brassicae</name>
    <dbReference type="NCBI Taxonomy" id="86971"/>
    <lineage>
        <taxon>Eukaryota</taxon>
        <taxon>Metazoa</taxon>
        <taxon>Ecdysozoa</taxon>
        <taxon>Arthropoda</taxon>
        <taxon>Hexapoda</taxon>
        <taxon>Insecta</taxon>
        <taxon>Pterygota</taxon>
        <taxon>Neoptera</taxon>
        <taxon>Endopterygota</taxon>
        <taxon>Hymenoptera</taxon>
        <taxon>Apocrita</taxon>
        <taxon>Proctotrupomorpha</taxon>
        <taxon>Chalcidoidea</taxon>
        <taxon>Trichogrammatidae</taxon>
        <taxon>Trichogramma</taxon>
    </lineage>
</organism>
<dbReference type="SUPFAM" id="SSF47616">
    <property type="entry name" value="GST C-terminal domain-like"/>
    <property type="match status" value="1"/>
</dbReference>
<accession>A0A6H5IYA6</accession>
<dbReference type="SFLD" id="SFLDG00363">
    <property type="entry name" value="AMPS_(cytGST):_Alpha-__Mu-__Pi"/>
    <property type="match status" value="1"/>
</dbReference>
<comment type="catalytic activity">
    <reaction evidence="5">
        <text>RX + glutathione = an S-substituted glutathione + a halide anion + H(+)</text>
        <dbReference type="Rhea" id="RHEA:16437"/>
        <dbReference type="ChEBI" id="CHEBI:15378"/>
        <dbReference type="ChEBI" id="CHEBI:16042"/>
        <dbReference type="ChEBI" id="CHEBI:17792"/>
        <dbReference type="ChEBI" id="CHEBI:57925"/>
        <dbReference type="ChEBI" id="CHEBI:90779"/>
        <dbReference type="EC" id="2.5.1.18"/>
    </reaction>
</comment>
<dbReference type="CDD" id="cd03192">
    <property type="entry name" value="GST_C_Sigma_like"/>
    <property type="match status" value="1"/>
</dbReference>
<dbReference type="PANTHER" id="PTHR11571">
    <property type="entry name" value="GLUTATHIONE S-TRANSFERASE"/>
    <property type="match status" value="1"/>
</dbReference>
<dbReference type="SUPFAM" id="SSF52833">
    <property type="entry name" value="Thioredoxin-like"/>
    <property type="match status" value="1"/>
</dbReference>
<evidence type="ECO:0000313" key="8">
    <source>
        <dbReference type="EMBL" id="CAB0039931.1"/>
    </source>
</evidence>
<evidence type="ECO:0000313" key="9">
    <source>
        <dbReference type="Proteomes" id="UP000479190"/>
    </source>
</evidence>
<dbReference type="Gene3D" id="1.20.1050.10">
    <property type="match status" value="1"/>
</dbReference>
<reference evidence="8 9" key="1">
    <citation type="submission" date="2020-02" db="EMBL/GenBank/DDBJ databases">
        <authorList>
            <person name="Ferguson B K."/>
        </authorList>
    </citation>
    <scope>NUCLEOTIDE SEQUENCE [LARGE SCALE GENOMIC DNA]</scope>
</reference>
<dbReference type="InterPro" id="IPR040079">
    <property type="entry name" value="Glutathione_S-Trfase"/>
</dbReference>
<gene>
    <name evidence="8" type="ORF">TBRA_LOCUS11669</name>
</gene>
<keyword evidence="9" id="KW-1185">Reference proteome</keyword>
<dbReference type="FunFam" id="1.20.1050.10:FF:000030">
    <property type="entry name" value="Glutathione S-transferase S1"/>
    <property type="match status" value="1"/>
</dbReference>
<dbReference type="PROSITE" id="PS50404">
    <property type="entry name" value="GST_NTER"/>
    <property type="match status" value="1"/>
</dbReference>
<protein>
    <recommendedName>
        <fullName evidence="2">glutathione transferase</fullName>
        <ecNumber evidence="2">2.5.1.18</ecNumber>
    </recommendedName>
</protein>
<name>A0A6H5IYA6_9HYME</name>
<dbReference type="PANTHER" id="PTHR11571:SF224">
    <property type="entry name" value="HEMATOPOIETIC PROSTAGLANDIN D SYNTHASE"/>
    <property type="match status" value="1"/>
</dbReference>
<dbReference type="InterPro" id="IPR036249">
    <property type="entry name" value="Thioredoxin-like_sf"/>
</dbReference>
<evidence type="ECO:0000256" key="4">
    <source>
        <dbReference type="ARBA" id="ARBA00038317"/>
    </source>
</evidence>
<evidence type="ECO:0000256" key="3">
    <source>
        <dbReference type="ARBA" id="ARBA00022679"/>
    </source>
</evidence>
<dbReference type="InterPro" id="IPR004045">
    <property type="entry name" value="Glutathione_S-Trfase_N"/>
</dbReference>
<evidence type="ECO:0000259" key="7">
    <source>
        <dbReference type="PROSITE" id="PS50405"/>
    </source>
</evidence>
<dbReference type="SFLD" id="SFLDG01205">
    <property type="entry name" value="AMPS.1"/>
    <property type="match status" value="1"/>
</dbReference>
<evidence type="ECO:0000256" key="1">
    <source>
        <dbReference type="ARBA" id="ARBA00011738"/>
    </source>
</evidence>
<feature type="domain" description="GST C-terminal" evidence="7">
    <location>
        <begin position="129"/>
        <end position="250"/>
    </location>
</feature>
<dbReference type="GO" id="GO:0006749">
    <property type="term" value="P:glutathione metabolic process"/>
    <property type="evidence" value="ECO:0007669"/>
    <property type="project" value="TreeGrafter"/>
</dbReference>
<dbReference type="InterPro" id="IPR036282">
    <property type="entry name" value="Glutathione-S-Trfase_C_sf"/>
</dbReference>
<dbReference type="InterPro" id="IPR010987">
    <property type="entry name" value="Glutathione-S-Trfase_C-like"/>
</dbReference>
<dbReference type="Proteomes" id="UP000479190">
    <property type="component" value="Unassembled WGS sequence"/>
</dbReference>
<dbReference type="InterPro" id="IPR004046">
    <property type="entry name" value="GST_C"/>
</dbReference>
<dbReference type="OrthoDB" id="414243at2759"/>
<dbReference type="SFLD" id="SFLDS00019">
    <property type="entry name" value="Glutathione_Transferase_(cytos"/>
    <property type="match status" value="1"/>
</dbReference>
<evidence type="ECO:0000259" key="6">
    <source>
        <dbReference type="PROSITE" id="PS50404"/>
    </source>
</evidence>
<dbReference type="GO" id="GO:0004364">
    <property type="term" value="F:glutathione transferase activity"/>
    <property type="evidence" value="ECO:0007669"/>
    <property type="project" value="UniProtKB-EC"/>
</dbReference>
<dbReference type="Gene3D" id="3.40.30.10">
    <property type="entry name" value="Glutaredoxin"/>
    <property type="match status" value="1"/>
</dbReference>
<dbReference type="AlphaFoldDB" id="A0A6H5IYA6"/>
<dbReference type="EMBL" id="CADCXV010000983">
    <property type="protein sequence ID" value="CAB0039931.1"/>
    <property type="molecule type" value="Genomic_DNA"/>
</dbReference>
<comment type="subunit">
    <text evidence="1">Homodimer.</text>
</comment>
<dbReference type="EC" id="2.5.1.18" evidence="2"/>
<evidence type="ECO:0000256" key="5">
    <source>
        <dbReference type="ARBA" id="ARBA00047960"/>
    </source>
</evidence>
<dbReference type="CDD" id="cd03039">
    <property type="entry name" value="GST_N_Sigma_like"/>
    <property type="match status" value="1"/>
</dbReference>
<evidence type="ECO:0000256" key="2">
    <source>
        <dbReference type="ARBA" id="ARBA00012452"/>
    </source>
</evidence>
<keyword evidence="3" id="KW-0808">Transferase</keyword>